<dbReference type="Pfam" id="PF00440">
    <property type="entry name" value="TetR_N"/>
    <property type="match status" value="1"/>
</dbReference>
<dbReference type="InterPro" id="IPR009057">
    <property type="entry name" value="Homeodomain-like_sf"/>
</dbReference>
<dbReference type="InterPro" id="IPR036271">
    <property type="entry name" value="Tet_transcr_reg_TetR-rel_C_sf"/>
</dbReference>
<evidence type="ECO:0000256" key="1">
    <source>
        <dbReference type="ARBA" id="ARBA00023015"/>
    </source>
</evidence>
<evidence type="ECO:0000313" key="7">
    <source>
        <dbReference type="Proteomes" id="UP001385809"/>
    </source>
</evidence>
<proteinExistence type="predicted"/>
<dbReference type="SUPFAM" id="SSF48498">
    <property type="entry name" value="Tetracyclin repressor-like, C-terminal domain"/>
    <property type="match status" value="1"/>
</dbReference>
<evidence type="ECO:0000313" key="6">
    <source>
        <dbReference type="EMBL" id="MEJ2871447.1"/>
    </source>
</evidence>
<accession>A0ABU8MXY7</accession>
<dbReference type="Gene3D" id="1.10.357.10">
    <property type="entry name" value="Tetracycline Repressor, domain 2"/>
    <property type="match status" value="1"/>
</dbReference>
<keyword evidence="1" id="KW-0805">Transcription regulation</keyword>
<dbReference type="PROSITE" id="PS50977">
    <property type="entry name" value="HTH_TETR_2"/>
    <property type="match status" value="1"/>
</dbReference>
<feature type="DNA-binding region" description="H-T-H motif" evidence="4">
    <location>
        <begin position="27"/>
        <end position="46"/>
    </location>
</feature>
<organism evidence="6 7">
    <name type="scientific">Actinomycetospora aurantiaca</name>
    <dbReference type="NCBI Taxonomy" id="3129233"/>
    <lineage>
        <taxon>Bacteria</taxon>
        <taxon>Bacillati</taxon>
        <taxon>Actinomycetota</taxon>
        <taxon>Actinomycetes</taxon>
        <taxon>Pseudonocardiales</taxon>
        <taxon>Pseudonocardiaceae</taxon>
        <taxon>Actinomycetospora</taxon>
    </lineage>
</organism>
<dbReference type="SUPFAM" id="SSF46689">
    <property type="entry name" value="Homeodomain-like"/>
    <property type="match status" value="1"/>
</dbReference>
<evidence type="ECO:0000259" key="5">
    <source>
        <dbReference type="PROSITE" id="PS50977"/>
    </source>
</evidence>
<dbReference type="Proteomes" id="UP001385809">
    <property type="component" value="Unassembled WGS sequence"/>
</dbReference>
<evidence type="ECO:0000256" key="2">
    <source>
        <dbReference type="ARBA" id="ARBA00023125"/>
    </source>
</evidence>
<dbReference type="InterPro" id="IPR001647">
    <property type="entry name" value="HTH_TetR"/>
</dbReference>
<keyword evidence="7" id="KW-1185">Reference proteome</keyword>
<comment type="caution">
    <text evidence="6">The sequence shown here is derived from an EMBL/GenBank/DDBJ whole genome shotgun (WGS) entry which is preliminary data.</text>
</comment>
<evidence type="ECO:0000256" key="4">
    <source>
        <dbReference type="PROSITE-ProRule" id="PRU00335"/>
    </source>
</evidence>
<keyword evidence="3" id="KW-0804">Transcription</keyword>
<dbReference type="RefSeq" id="WP_337698016.1">
    <property type="nucleotide sequence ID" value="NZ_JBBEGN010000023.1"/>
</dbReference>
<dbReference type="PANTHER" id="PTHR47506">
    <property type="entry name" value="TRANSCRIPTIONAL REGULATORY PROTEIN"/>
    <property type="match status" value="1"/>
</dbReference>
<name>A0ABU8MXY7_9PSEU</name>
<dbReference type="PANTHER" id="PTHR47506:SF1">
    <property type="entry name" value="HTH-TYPE TRANSCRIPTIONAL REGULATOR YJDC"/>
    <property type="match status" value="1"/>
</dbReference>
<dbReference type="Pfam" id="PF16925">
    <property type="entry name" value="TetR_C_13"/>
    <property type="match status" value="1"/>
</dbReference>
<sequence length="190" mass="19791">MPQRSHRAAILATAESLLRRDGPAAVSVADITTAAGVPKGSFYNHFESKEALLAEIVEQYGRGIDLTTLDGPGSAPERLRAHFAACAERLTTDTGFGSLLAGAAAGTPVVRTSRVLQSVRVGLAVWSRAVAAVVAEGQEQGDFRPGRSASEIASALIETFEGAAVLARATRDHAAPSRHVALLIDALRAP</sequence>
<dbReference type="EMBL" id="JBBEGN010000023">
    <property type="protein sequence ID" value="MEJ2871447.1"/>
    <property type="molecule type" value="Genomic_DNA"/>
</dbReference>
<dbReference type="PRINTS" id="PR00455">
    <property type="entry name" value="HTHTETR"/>
</dbReference>
<protein>
    <submittedName>
        <fullName evidence="6">TetR/AcrR family transcriptional regulator</fullName>
    </submittedName>
</protein>
<reference evidence="6 7" key="1">
    <citation type="submission" date="2024-03" db="EMBL/GenBank/DDBJ databases">
        <title>Actinomycetospora sp. OC33-EN08, a novel actinomycete isolated from wild orchid (Aerides multiflora).</title>
        <authorList>
            <person name="Suriyachadkun C."/>
        </authorList>
    </citation>
    <scope>NUCLEOTIDE SEQUENCE [LARGE SCALE GENOMIC DNA]</scope>
    <source>
        <strain evidence="6 7">OC33-EN08</strain>
    </source>
</reference>
<dbReference type="InterPro" id="IPR011075">
    <property type="entry name" value="TetR_C"/>
</dbReference>
<feature type="domain" description="HTH tetR-type" evidence="5">
    <location>
        <begin position="4"/>
        <end position="64"/>
    </location>
</feature>
<evidence type="ECO:0000256" key="3">
    <source>
        <dbReference type="ARBA" id="ARBA00023163"/>
    </source>
</evidence>
<gene>
    <name evidence="6" type="ORF">WCD74_27055</name>
</gene>
<keyword evidence="2 4" id="KW-0238">DNA-binding</keyword>